<feature type="chain" id="PRO_5047477145" description="beta-N-acetylhexosaminidase" evidence="6">
    <location>
        <begin position="19"/>
        <end position="619"/>
    </location>
</feature>
<comment type="similarity">
    <text evidence="2">Belongs to the glycosyl hydrolase 20 family.</text>
</comment>
<evidence type="ECO:0000256" key="6">
    <source>
        <dbReference type="SAM" id="SignalP"/>
    </source>
</evidence>
<feature type="domain" description="Glycoside hydrolase family 20 catalytic" evidence="7">
    <location>
        <begin position="157"/>
        <end position="506"/>
    </location>
</feature>
<evidence type="ECO:0000256" key="4">
    <source>
        <dbReference type="ARBA" id="ARBA00022801"/>
    </source>
</evidence>
<dbReference type="Proteomes" id="UP001500067">
    <property type="component" value="Unassembled WGS sequence"/>
</dbReference>
<evidence type="ECO:0000259" key="8">
    <source>
        <dbReference type="Pfam" id="PF02838"/>
    </source>
</evidence>
<dbReference type="InterPro" id="IPR017853">
    <property type="entry name" value="GH"/>
</dbReference>
<dbReference type="EMBL" id="BAABFA010000019">
    <property type="protein sequence ID" value="GAA4468625.1"/>
    <property type="molecule type" value="Genomic_DNA"/>
</dbReference>
<dbReference type="SUPFAM" id="SSF51445">
    <property type="entry name" value="(Trans)glycosidases"/>
    <property type="match status" value="1"/>
</dbReference>
<evidence type="ECO:0000313" key="11">
    <source>
        <dbReference type="Proteomes" id="UP001500067"/>
    </source>
</evidence>
<dbReference type="Pfam" id="PF00728">
    <property type="entry name" value="Glyco_hydro_20"/>
    <property type="match status" value="1"/>
</dbReference>
<feature type="domain" description="GH29D-like beta-sandwich" evidence="9">
    <location>
        <begin position="553"/>
        <end position="609"/>
    </location>
</feature>
<feature type="domain" description="Beta-hexosaminidase bacterial type N-terminal" evidence="8">
    <location>
        <begin position="25"/>
        <end position="153"/>
    </location>
</feature>
<gene>
    <name evidence="10" type="ORF">GCM10023093_26590</name>
</gene>
<dbReference type="InterPro" id="IPR015883">
    <property type="entry name" value="Glyco_hydro_20_cat"/>
</dbReference>
<evidence type="ECO:0000256" key="3">
    <source>
        <dbReference type="ARBA" id="ARBA00012663"/>
    </source>
</evidence>
<evidence type="ECO:0000256" key="2">
    <source>
        <dbReference type="ARBA" id="ARBA00006285"/>
    </source>
</evidence>
<dbReference type="PANTHER" id="PTHR22600">
    <property type="entry name" value="BETA-HEXOSAMINIDASE"/>
    <property type="match status" value="1"/>
</dbReference>
<dbReference type="InterPro" id="IPR025705">
    <property type="entry name" value="Beta_hexosaminidase_sua/sub"/>
</dbReference>
<keyword evidence="5" id="KW-0326">Glycosidase</keyword>
<dbReference type="PANTHER" id="PTHR22600:SF57">
    <property type="entry name" value="BETA-N-ACETYLHEXOSAMINIDASE"/>
    <property type="match status" value="1"/>
</dbReference>
<keyword evidence="11" id="KW-1185">Reference proteome</keyword>
<dbReference type="PIRSF" id="PIRSF001093">
    <property type="entry name" value="B-hxosamndse_ab_euk"/>
    <property type="match status" value="1"/>
</dbReference>
<dbReference type="RefSeq" id="WP_345084022.1">
    <property type="nucleotide sequence ID" value="NZ_BAABFA010000019.1"/>
</dbReference>
<protein>
    <recommendedName>
        <fullName evidence="3">beta-N-acetylhexosaminidase</fullName>
        <ecNumber evidence="3">3.2.1.52</ecNumber>
    </recommendedName>
</protein>
<feature type="signal peptide" evidence="6">
    <location>
        <begin position="1"/>
        <end position="18"/>
    </location>
</feature>
<evidence type="ECO:0000256" key="5">
    <source>
        <dbReference type="ARBA" id="ARBA00023295"/>
    </source>
</evidence>
<comment type="catalytic activity">
    <reaction evidence="1">
        <text>Hydrolysis of terminal non-reducing N-acetyl-D-hexosamine residues in N-acetyl-beta-D-hexosaminides.</text>
        <dbReference type="EC" id="3.2.1.52"/>
    </reaction>
</comment>
<dbReference type="Gene3D" id="3.30.379.10">
    <property type="entry name" value="Chitobiase/beta-hexosaminidase domain 2-like"/>
    <property type="match status" value="1"/>
</dbReference>
<keyword evidence="6" id="KW-0732">Signal</keyword>
<comment type="caution">
    <text evidence="10">The sequence shown here is derived from an EMBL/GenBank/DDBJ whole genome shotgun (WGS) entry which is preliminary data.</text>
</comment>
<organism evidence="10 11">
    <name type="scientific">Nemorincola caseinilytica</name>
    <dbReference type="NCBI Taxonomy" id="2054315"/>
    <lineage>
        <taxon>Bacteria</taxon>
        <taxon>Pseudomonadati</taxon>
        <taxon>Bacteroidota</taxon>
        <taxon>Chitinophagia</taxon>
        <taxon>Chitinophagales</taxon>
        <taxon>Chitinophagaceae</taxon>
        <taxon>Nemorincola</taxon>
    </lineage>
</organism>
<dbReference type="SUPFAM" id="SSF55545">
    <property type="entry name" value="beta-N-acetylhexosaminidase-like domain"/>
    <property type="match status" value="1"/>
</dbReference>
<evidence type="ECO:0000313" key="10">
    <source>
        <dbReference type="EMBL" id="GAA4468625.1"/>
    </source>
</evidence>
<evidence type="ECO:0000259" key="9">
    <source>
        <dbReference type="Pfam" id="PF13290"/>
    </source>
</evidence>
<sequence length="619" mass="69315">MKKAILIAMLAMPMGVFAQKSDPNMGIIPAPVSVTKGKGEFKFTPETIVLVDSPNHKAVKFFADYMRKMGLATAMTDMQTVDKKKMSLKNTVILNMTFTDDIRPEGYELRITEDGVEIKGHGAGMFYGIQTLMQMIKPGSQGYATIPCAAIRDFPRFGYRGMHLDVSRHFFDVDFIKKYIDLMAMYKLNNFHWHLSDDQGWRVEIKKYPKLTEVGSKRAQTRVGRESGPTATGVFDNMPHGGFYTQEQVNEIVSYASARYINVVPEIDMPAHTLAMLAAYPELSCDPAKTYKVGEKWGSYDDFLCPTEETFKVLYDVLNEVMDMFPSKYIHIGGDECNKVAWKRSQFCRDLIAEQKLMNEEGLQSYFIAKLAKYVHSQGREIIGWDEILEGGLAPGAVVMSWRGDKGGIAASQLGHDVIMTPGSGGMYFDHAQSKSAMEPLSIGGFAPLEKTYNYNPVPEVLNKEQQKHVLGVQANLWTEYIATPGKAEYMLLPRMMAMSEVNWTPVQIRDYRNFAEQRLPHHLAMIDKAGYNYRVPVAIGATDTVMSGDKFRIELQPSVEGAKIHYTIDGAEPTENDLVYSAPIDFTVPDGGNIVFKSIVVAASGKRSIPTTIRMESK</sequence>
<dbReference type="CDD" id="cd06563">
    <property type="entry name" value="GH20_chitobiase-like"/>
    <property type="match status" value="1"/>
</dbReference>
<dbReference type="InterPro" id="IPR015882">
    <property type="entry name" value="HEX_bac_N"/>
</dbReference>
<proteinExistence type="inferred from homology"/>
<dbReference type="InterPro" id="IPR029018">
    <property type="entry name" value="Hex-like_dom2"/>
</dbReference>
<dbReference type="EC" id="3.2.1.52" evidence="3"/>
<reference evidence="11" key="1">
    <citation type="journal article" date="2019" name="Int. J. Syst. Evol. Microbiol.">
        <title>The Global Catalogue of Microorganisms (GCM) 10K type strain sequencing project: providing services to taxonomists for standard genome sequencing and annotation.</title>
        <authorList>
            <consortium name="The Broad Institute Genomics Platform"/>
            <consortium name="The Broad Institute Genome Sequencing Center for Infectious Disease"/>
            <person name="Wu L."/>
            <person name="Ma J."/>
        </authorList>
    </citation>
    <scope>NUCLEOTIDE SEQUENCE [LARGE SCALE GENOMIC DNA]</scope>
    <source>
        <strain evidence="11">JCM 32105</strain>
    </source>
</reference>
<dbReference type="Pfam" id="PF02838">
    <property type="entry name" value="Glyco_hydro_20b"/>
    <property type="match status" value="1"/>
</dbReference>
<dbReference type="PRINTS" id="PR00738">
    <property type="entry name" value="GLHYDRLASE20"/>
</dbReference>
<accession>A0ABP8NPB7</accession>
<evidence type="ECO:0000256" key="1">
    <source>
        <dbReference type="ARBA" id="ARBA00001231"/>
    </source>
</evidence>
<name>A0ABP8NPB7_9BACT</name>
<dbReference type="Gene3D" id="3.20.20.80">
    <property type="entry name" value="Glycosidases"/>
    <property type="match status" value="1"/>
</dbReference>
<dbReference type="InterPro" id="IPR059177">
    <property type="entry name" value="GH29D-like_dom"/>
</dbReference>
<dbReference type="Pfam" id="PF13290">
    <property type="entry name" value="CHB_HEX_C_1"/>
    <property type="match status" value="1"/>
</dbReference>
<keyword evidence="4" id="KW-0378">Hydrolase</keyword>
<evidence type="ECO:0000259" key="7">
    <source>
        <dbReference type="Pfam" id="PF00728"/>
    </source>
</evidence>